<dbReference type="GO" id="GO:0016765">
    <property type="term" value="F:transferase activity, transferring alkyl or aryl (other than methyl) groups"/>
    <property type="evidence" value="ECO:0007669"/>
    <property type="project" value="InterPro"/>
</dbReference>
<feature type="transmembrane region" description="Helical" evidence="5">
    <location>
        <begin position="227"/>
        <end position="248"/>
    </location>
</feature>
<evidence type="ECO:0000256" key="4">
    <source>
        <dbReference type="ARBA" id="ARBA00023136"/>
    </source>
</evidence>
<reference evidence="6 7" key="1">
    <citation type="submission" date="2014-07" db="EMBL/GenBank/DDBJ databases">
        <title>Methanogenic archaea and the global carbon cycle.</title>
        <authorList>
            <person name="Henriksen J.R."/>
            <person name="Luke J."/>
            <person name="Reinhart S."/>
            <person name="Benedict M.N."/>
            <person name="Youngblut N.D."/>
            <person name="Metcalf M.E."/>
            <person name="Whitaker R.J."/>
            <person name="Metcalf W.W."/>
        </authorList>
    </citation>
    <scope>NUCLEOTIDE SEQUENCE [LARGE SCALE GENOMIC DNA]</scope>
    <source>
        <strain evidence="6 7">T4/M</strain>
    </source>
</reference>
<dbReference type="HOGENOM" id="CLU_077871_1_0_2"/>
<name>A0A0E3L9D3_9EURY</name>
<dbReference type="GeneID" id="24862264"/>
<evidence type="ECO:0000256" key="1">
    <source>
        <dbReference type="ARBA" id="ARBA00004651"/>
    </source>
</evidence>
<feature type="transmembrane region" description="Helical" evidence="5">
    <location>
        <begin position="178"/>
        <end position="199"/>
    </location>
</feature>
<keyword evidence="4 5" id="KW-0472">Membrane</keyword>
<dbReference type="OrthoDB" id="293340at2157"/>
<gene>
    <name evidence="6" type="ORF">MSSIT_3352</name>
</gene>
<sequence length="307" mass="33438">MSFNVFSGNLRHIFKHHRTTNFRNKEENATFELLKSSILVAFSGALRIHIAFLLLHIQSSIQTCIAGGLIIYTVYTIDRALESEEDTVNRTELRGSNKKVGLAVSLLAFMIGTYILAKEGIPALAFVPLITGYLYSKGIKIGKFALKLKGGLGMKNIIVGLTWGIFITGLAGSRCGNLTPVVLVFIFFGVKLFINSAIYDFKDIKGDTLAGIKTLPVSLGIQKTRNLLSSMHLLCHLALGIALIHGILAFEPLIIIYSFICGLICIQSLTAPEDEKHSSQKLERTVLVDGESASIVGLRMITGALIA</sequence>
<dbReference type="Pfam" id="PF01040">
    <property type="entry name" value="UbiA"/>
    <property type="match status" value="1"/>
</dbReference>
<organism evidence="6 7">
    <name type="scientific">Methanosarcina siciliae T4/M</name>
    <dbReference type="NCBI Taxonomy" id="1434120"/>
    <lineage>
        <taxon>Archaea</taxon>
        <taxon>Methanobacteriati</taxon>
        <taxon>Methanobacteriota</taxon>
        <taxon>Stenosarchaea group</taxon>
        <taxon>Methanomicrobia</taxon>
        <taxon>Methanosarcinales</taxon>
        <taxon>Methanosarcinaceae</taxon>
        <taxon>Methanosarcina</taxon>
    </lineage>
</organism>
<feature type="transmembrane region" description="Helical" evidence="5">
    <location>
        <begin position="100"/>
        <end position="117"/>
    </location>
</feature>
<evidence type="ECO:0000256" key="2">
    <source>
        <dbReference type="ARBA" id="ARBA00022692"/>
    </source>
</evidence>
<protein>
    <submittedName>
        <fullName evidence="6">UbiA prenyltransferase family protein</fullName>
    </submittedName>
</protein>
<dbReference type="CDD" id="cd13967">
    <property type="entry name" value="PT_UbiA_5"/>
    <property type="match status" value="1"/>
</dbReference>
<dbReference type="NCBIfam" id="NF010117">
    <property type="entry name" value="PRK13591.1"/>
    <property type="match status" value="1"/>
</dbReference>
<dbReference type="AlphaFoldDB" id="A0A0E3L9D3"/>
<dbReference type="Proteomes" id="UP000033111">
    <property type="component" value="Chromosome"/>
</dbReference>
<evidence type="ECO:0000256" key="3">
    <source>
        <dbReference type="ARBA" id="ARBA00022989"/>
    </source>
</evidence>
<accession>A0A0E3L9D3</accession>
<keyword evidence="7" id="KW-1185">Reference proteome</keyword>
<dbReference type="EMBL" id="CP009506">
    <property type="protein sequence ID" value="AKB30071.1"/>
    <property type="molecule type" value="Genomic_DNA"/>
</dbReference>
<evidence type="ECO:0000256" key="5">
    <source>
        <dbReference type="SAM" id="Phobius"/>
    </source>
</evidence>
<keyword evidence="6" id="KW-0808">Transferase</keyword>
<keyword evidence="3 5" id="KW-1133">Transmembrane helix</keyword>
<feature type="transmembrane region" description="Helical" evidence="5">
    <location>
        <begin position="152"/>
        <end position="172"/>
    </location>
</feature>
<keyword evidence="2 5" id="KW-0812">Transmembrane</keyword>
<dbReference type="PATRIC" id="fig|1434120.4.peg.4343"/>
<proteinExistence type="predicted"/>
<dbReference type="RefSeq" id="WP_048173812.1">
    <property type="nucleotide sequence ID" value="NZ_CP009506.1"/>
</dbReference>
<feature type="transmembrane region" description="Helical" evidence="5">
    <location>
        <begin position="123"/>
        <end position="140"/>
    </location>
</feature>
<dbReference type="InterPro" id="IPR000537">
    <property type="entry name" value="UbiA_prenyltransferase"/>
</dbReference>
<evidence type="ECO:0000313" key="7">
    <source>
        <dbReference type="Proteomes" id="UP000033111"/>
    </source>
</evidence>
<evidence type="ECO:0000313" key="6">
    <source>
        <dbReference type="EMBL" id="AKB30071.1"/>
    </source>
</evidence>
<dbReference type="Gene3D" id="1.20.120.1780">
    <property type="entry name" value="UbiA prenyltransferase"/>
    <property type="match status" value="1"/>
</dbReference>
<dbReference type="KEGG" id="msw:MSSIT_3352"/>
<dbReference type="GO" id="GO:0005886">
    <property type="term" value="C:plasma membrane"/>
    <property type="evidence" value="ECO:0007669"/>
    <property type="project" value="UniProtKB-SubCell"/>
</dbReference>
<comment type="subcellular location">
    <subcellularLocation>
        <location evidence="1">Cell membrane</location>
        <topology evidence="1">Multi-pass membrane protein</topology>
    </subcellularLocation>
</comment>